<dbReference type="GO" id="GO:0022857">
    <property type="term" value="F:transmembrane transporter activity"/>
    <property type="evidence" value="ECO:0007669"/>
    <property type="project" value="InterPro"/>
</dbReference>
<gene>
    <name evidence="10" type="ORF">G3I29_24145</name>
</gene>
<evidence type="ECO:0000256" key="1">
    <source>
        <dbReference type="ARBA" id="ARBA00004651"/>
    </source>
</evidence>
<evidence type="ECO:0000256" key="2">
    <source>
        <dbReference type="ARBA" id="ARBA00022448"/>
    </source>
</evidence>
<sequence>MTVIETLGLPNTRGRAPLIVAQVVDALGTGLFLPFAVVYFHRAKDIELTTVGLMLSVAALLSLPAGPLAGPLIDRIGPRRVVVASNLIRVLTFAGYVFTDVPWQLVALVTVTMWGESQFRPAVAALVAQVADGGQRARWYAMDRMLRNVGFGVGGLLGGVLVGWGGTNGYTLVVVLNAVSFLLAAGLVAAWRRSAVPVPSGGGQVPAADGRTPAGDGPDRRRGGYRDVLADRAFLGFLATVWVFALCDLALTVLLTAYVIEARGLPAWQPGALFAINTALVVLAQTAMAKGVERYRRPRVLQVAAVLFVVSFAMFAAVPGGHSQVAFAGLALGMVVFTVAELLQAPTSSAMIVAIAAEHLRGRYLGLEELMWGVARVMAPTVFTWLLVKGPVLPWLMLGLCCLSSVVVLHRLGRVLPADVQRDTVHG</sequence>
<feature type="transmembrane region" description="Helical" evidence="8">
    <location>
        <begin position="234"/>
        <end position="260"/>
    </location>
</feature>
<keyword evidence="5 8" id="KW-1133">Transmembrane helix</keyword>
<dbReference type="PANTHER" id="PTHR23517">
    <property type="entry name" value="RESISTANCE PROTEIN MDTM, PUTATIVE-RELATED-RELATED"/>
    <property type="match status" value="1"/>
</dbReference>
<dbReference type="Pfam" id="PF07690">
    <property type="entry name" value="MFS_1"/>
    <property type="match status" value="1"/>
</dbReference>
<keyword evidence="2" id="KW-0813">Transport</keyword>
<evidence type="ECO:0000259" key="9">
    <source>
        <dbReference type="PROSITE" id="PS50850"/>
    </source>
</evidence>
<dbReference type="InterPro" id="IPR020846">
    <property type="entry name" value="MFS_dom"/>
</dbReference>
<comment type="caution">
    <text evidence="10">The sequence shown here is derived from an EMBL/GenBank/DDBJ whole genome shotgun (WGS) entry which is preliminary data.</text>
</comment>
<dbReference type="AlphaFoldDB" id="A0A6N9U408"/>
<evidence type="ECO:0000313" key="10">
    <source>
        <dbReference type="EMBL" id="NEA18540.1"/>
    </source>
</evidence>
<evidence type="ECO:0000256" key="4">
    <source>
        <dbReference type="ARBA" id="ARBA00022692"/>
    </source>
</evidence>
<feature type="transmembrane region" description="Helical" evidence="8">
    <location>
        <begin position="19"/>
        <end position="40"/>
    </location>
</feature>
<evidence type="ECO:0000256" key="3">
    <source>
        <dbReference type="ARBA" id="ARBA00022475"/>
    </source>
</evidence>
<feature type="transmembrane region" description="Helical" evidence="8">
    <location>
        <begin position="170"/>
        <end position="191"/>
    </location>
</feature>
<evidence type="ECO:0000256" key="7">
    <source>
        <dbReference type="SAM" id="MobiDB-lite"/>
    </source>
</evidence>
<feature type="transmembrane region" description="Helical" evidence="8">
    <location>
        <begin position="145"/>
        <end position="164"/>
    </location>
</feature>
<feature type="transmembrane region" description="Helical" evidence="8">
    <location>
        <begin position="300"/>
        <end position="318"/>
    </location>
</feature>
<organism evidence="10 11">
    <name type="scientific">Streptomyces halstedii</name>
    <dbReference type="NCBI Taxonomy" id="1944"/>
    <lineage>
        <taxon>Bacteria</taxon>
        <taxon>Bacillati</taxon>
        <taxon>Actinomycetota</taxon>
        <taxon>Actinomycetes</taxon>
        <taxon>Kitasatosporales</taxon>
        <taxon>Streptomycetaceae</taxon>
        <taxon>Streptomyces</taxon>
    </lineage>
</organism>
<feature type="domain" description="Major facilitator superfamily (MFS) profile" evidence="9">
    <location>
        <begin position="1"/>
        <end position="416"/>
    </location>
</feature>
<dbReference type="InterPro" id="IPR036259">
    <property type="entry name" value="MFS_trans_sf"/>
</dbReference>
<dbReference type="RefSeq" id="WP_164347577.1">
    <property type="nucleotide sequence ID" value="NZ_JAAGLQ010000521.1"/>
</dbReference>
<dbReference type="GO" id="GO:0005886">
    <property type="term" value="C:plasma membrane"/>
    <property type="evidence" value="ECO:0007669"/>
    <property type="project" value="UniProtKB-SubCell"/>
</dbReference>
<dbReference type="PANTHER" id="PTHR23517:SF2">
    <property type="entry name" value="MULTIDRUG RESISTANCE PROTEIN MDTH"/>
    <property type="match status" value="1"/>
</dbReference>
<feature type="transmembrane region" description="Helical" evidence="8">
    <location>
        <begin position="364"/>
        <end position="386"/>
    </location>
</feature>
<dbReference type="InterPro" id="IPR011701">
    <property type="entry name" value="MFS"/>
</dbReference>
<protein>
    <submittedName>
        <fullName evidence="10">MFS transporter</fullName>
    </submittedName>
</protein>
<feature type="transmembrane region" description="Helical" evidence="8">
    <location>
        <begin position="392"/>
        <end position="412"/>
    </location>
</feature>
<keyword evidence="4 8" id="KW-0812">Transmembrane</keyword>
<feature type="compositionally biased region" description="Low complexity" evidence="7">
    <location>
        <begin position="206"/>
        <end position="216"/>
    </location>
</feature>
<feature type="transmembrane region" description="Helical" evidence="8">
    <location>
        <begin position="52"/>
        <end position="73"/>
    </location>
</feature>
<dbReference type="Gene3D" id="1.20.1250.20">
    <property type="entry name" value="MFS general substrate transporter like domains"/>
    <property type="match status" value="1"/>
</dbReference>
<feature type="region of interest" description="Disordered" evidence="7">
    <location>
        <begin position="197"/>
        <end position="221"/>
    </location>
</feature>
<reference evidence="10 11" key="1">
    <citation type="submission" date="2020-01" db="EMBL/GenBank/DDBJ databases">
        <title>Insect and environment-associated Actinomycetes.</title>
        <authorList>
            <person name="Currrie C."/>
            <person name="Chevrette M."/>
            <person name="Carlson C."/>
            <person name="Stubbendieck R."/>
            <person name="Wendt-Pienkowski E."/>
        </authorList>
    </citation>
    <scope>NUCLEOTIDE SEQUENCE [LARGE SCALE GENOMIC DNA]</scope>
    <source>
        <strain evidence="10 11">SID11342</strain>
    </source>
</reference>
<evidence type="ECO:0000313" key="11">
    <source>
        <dbReference type="Proteomes" id="UP000471293"/>
    </source>
</evidence>
<keyword evidence="6 8" id="KW-0472">Membrane</keyword>
<dbReference type="SUPFAM" id="SSF103473">
    <property type="entry name" value="MFS general substrate transporter"/>
    <property type="match status" value="1"/>
</dbReference>
<feature type="transmembrane region" description="Helical" evidence="8">
    <location>
        <begin position="324"/>
        <end position="343"/>
    </location>
</feature>
<dbReference type="InterPro" id="IPR050171">
    <property type="entry name" value="MFS_Transporters"/>
</dbReference>
<accession>A0A6N9U408</accession>
<evidence type="ECO:0000256" key="8">
    <source>
        <dbReference type="SAM" id="Phobius"/>
    </source>
</evidence>
<proteinExistence type="predicted"/>
<dbReference type="PROSITE" id="PS50850">
    <property type="entry name" value="MFS"/>
    <property type="match status" value="1"/>
</dbReference>
<dbReference type="EMBL" id="JAAGLQ010000521">
    <property type="protein sequence ID" value="NEA18540.1"/>
    <property type="molecule type" value="Genomic_DNA"/>
</dbReference>
<evidence type="ECO:0000256" key="5">
    <source>
        <dbReference type="ARBA" id="ARBA00022989"/>
    </source>
</evidence>
<name>A0A6N9U408_STRHA</name>
<feature type="transmembrane region" description="Helical" evidence="8">
    <location>
        <begin position="93"/>
        <end position="114"/>
    </location>
</feature>
<dbReference type="Proteomes" id="UP000471293">
    <property type="component" value="Unassembled WGS sequence"/>
</dbReference>
<feature type="transmembrane region" description="Helical" evidence="8">
    <location>
        <begin position="272"/>
        <end position="288"/>
    </location>
</feature>
<comment type="subcellular location">
    <subcellularLocation>
        <location evidence="1">Cell membrane</location>
        <topology evidence="1">Multi-pass membrane protein</topology>
    </subcellularLocation>
</comment>
<evidence type="ECO:0000256" key="6">
    <source>
        <dbReference type="ARBA" id="ARBA00023136"/>
    </source>
</evidence>
<dbReference type="CDD" id="cd17329">
    <property type="entry name" value="MFS_MdtH_MDR_like"/>
    <property type="match status" value="1"/>
</dbReference>
<keyword evidence="3" id="KW-1003">Cell membrane</keyword>